<accession>A0A3S3BJN0</accession>
<dbReference type="PIRSF" id="PIRSF000190">
    <property type="entry name" value="Pyd_amn-ph_oxd"/>
    <property type="match status" value="1"/>
</dbReference>
<sequence>MTVPSRASFPDTRSWIRAFPGARASPPRTGLPMPGDRELPADPVALFLSWLEEAAAAGVVEPHVATLSTVDAAGVPDARTLLLKDVTARGWWFSTDLRSPKARQLLANPTAALTFYWREQGRQVRVRGRVERGDAEVSGRDFRDRSVTARAVAAASRQSEILTDIAEYDDAVGAAVSEVEADPSSVPGTWQAWCVVPDAVEFWHADPDRRHLRVRYRRTPPHEAVRWRPDALWP</sequence>
<dbReference type="AlphaFoldDB" id="A0A3S3BJN0"/>
<dbReference type="SUPFAM" id="SSF50475">
    <property type="entry name" value="FMN-binding split barrel"/>
    <property type="match status" value="1"/>
</dbReference>
<feature type="binding site" evidence="5">
    <location>
        <position position="101"/>
    </location>
    <ligand>
        <name>FMN</name>
        <dbReference type="ChEBI" id="CHEBI:58210"/>
    </ligand>
</feature>
<dbReference type="EMBL" id="RKLO01000003">
    <property type="protein sequence ID" value="RVW02916.1"/>
    <property type="molecule type" value="Genomic_DNA"/>
</dbReference>
<evidence type="ECO:0000256" key="4">
    <source>
        <dbReference type="ARBA" id="ARBA00023002"/>
    </source>
</evidence>
<evidence type="ECO:0000256" key="2">
    <source>
        <dbReference type="ARBA" id="ARBA00022630"/>
    </source>
</evidence>
<keyword evidence="9" id="KW-1185">Reference proteome</keyword>
<dbReference type="GO" id="GO:0004733">
    <property type="term" value="F:pyridoxamine phosphate oxidase activity"/>
    <property type="evidence" value="ECO:0007669"/>
    <property type="project" value="UniProtKB-EC"/>
</dbReference>
<dbReference type="Gene3D" id="2.30.110.10">
    <property type="entry name" value="Electron Transport, Fmn-binding Protein, Chain A"/>
    <property type="match status" value="1"/>
</dbReference>
<dbReference type="Pfam" id="PF01243">
    <property type="entry name" value="PNPOx_N"/>
    <property type="match status" value="1"/>
</dbReference>
<dbReference type="OrthoDB" id="9780392at2"/>
<feature type="domain" description="Pyridoxine 5'-phosphate oxidase dimerisation C-terminal" evidence="7">
    <location>
        <begin position="190"/>
        <end position="234"/>
    </location>
</feature>
<evidence type="ECO:0000256" key="5">
    <source>
        <dbReference type="PIRSR" id="PIRSR000190-2"/>
    </source>
</evidence>
<dbReference type="GO" id="GO:0008615">
    <property type="term" value="P:pyridoxine biosynthetic process"/>
    <property type="evidence" value="ECO:0007669"/>
    <property type="project" value="InterPro"/>
</dbReference>
<proteinExistence type="inferred from homology"/>
<dbReference type="Pfam" id="PF10590">
    <property type="entry name" value="PNP_phzG_C"/>
    <property type="match status" value="1"/>
</dbReference>
<name>A0A3S3BJN0_9NOCA</name>
<dbReference type="InterPro" id="IPR012349">
    <property type="entry name" value="Split_barrel_FMN-bd"/>
</dbReference>
<keyword evidence="2" id="KW-0285">Flavoprotein</keyword>
<feature type="binding site" evidence="5">
    <location>
        <position position="123"/>
    </location>
    <ligand>
        <name>FMN</name>
        <dbReference type="ChEBI" id="CHEBI:58210"/>
    </ligand>
</feature>
<keyword evidence="4 8" id="KW-0560">Oxidoreductase</keyword>
<evidence type="ECO:0000313" key="9">
    <source>
        <dbReference type="Proteomes" id="UP000283479"/>
    </source>
</evidence>
<feature type="domain" description="Pyridoxamine 5'-phosphate oxidase N-terminal" evidence="6">
    <location>
        <begin position="51"/>
        <end position="162"/>
    </location>
</feature>
<feature type="binding site" evidence="5">
    <location>
        <position position="203"/>
    </location>
    <ligand>
        <name>FMN</name>
        <dbReference type="ChEBI" id="CHEBI:58210"/>
    </ligand>
</feature>
<dbReference type="PANTHER" id="PTHR10851">
    <property type="entry name" value="PYRIDOXINE-5-PHOSPHATE OXIDASE"/>
    <property type="match status" value="1"/>
</dbReference>
<dbReference type="InterPro" id="IPR011576">
    <property type="entry name" value="Pyridox_Oxase_N"/>
</dbReference>
<comment type="similarity">
    <text evidence="1">Belongs to the pyridoxamine 5'-phosphate oxidase family.</text>
</comment>
<dbReference type="PANTHER" id="PTHR10851:SF0">
    <property type="entry name" value="PYRIDOXINE-5'-PHOSPHATE OXIDASE"/>
    <property type="match status" value="1"/>
</dbReference>
<dbReference type="RefSeq" id="WP_127953318.1">
    <property type="nucleotide sequence ID" value="NZ_RKLO01000003.1"/>
</dbReference>
<dbReference type="Proteomes" id="UP000283479">
    <property type="component" value="Unassembled WGS sequence"/>
</dbReference>
<comment type="cofactor">
    <cofactor evidence="5">
        <name>FMN</name>
        <dbReference type="ChEBI" id="CHEBI:58210"/>
    </cofactor>
    <text evidence="5">Binds 1 FMN per subunit.</text>
</comment>
<evidence type="ECO:0000256" key="3">
    <source>
        <dbReference type="ARBA" id="ARBA00022643"/>
    </source>
</evidence>
<evidence type="ECO:0000259" key="6">
    <source>
        <dbReference type="Pfam" id="PF01243"/>
    </source>
</evidence>
<protein>
    <submittedName>
        <fullName evidence="8">Pyridoxamine 5'-phosphate oxidase</fullName>
        <ecNumber evidence="8">1.4.3.5</ecNumber>
    </submittedName>
</protein>
<dbReference type="InterPro" id="IPR019576">
    <property type="entry name" value="Pyridoxamine_oxidase_dimer_C"/>
</dbReference>
<feature type="binding site" evidence="5">
    <location>
        <position position="213"/>
    </location>
    <ligand>
        <name>FMN</name>
        <dbReference type="ChEBI" id="CHEBI:58210"/>
    </ligand>
</feature>
<dbReference type="EC" id="1.4.3.5" evidence="8"/>
<dbReference type="GO" id="GO:0010181">
    <property type="term" value="F:FMN binding"/>
    <property type="evidence" value="ECO:0007669"/>
    <property type="project" value="InterPro"/>
</dbReference>
<gene>
    <name evidence="8" type="primary">pdxH</name>
    <name evidence="8" type="ORF">EGT50_09315</name>
</gene>
<organism evidence="8 9">
    <name type="scientific">Rhodococcus xishaensis</name>
    <dbReference type="NCBI Taxonomy" id="2487364"/>
    <lineage>
        <taxon>Bacteria</taxon>
        <taxon>Bacillati</taxon>
        <taxon>Actinomycetota</taxon>
        <taxon>Actinomycetes</taxon>
        <taxon>Mycobacteriales</taxon>
        <taxon>Nocardiaceae</taxon>
        <taxon>Rhodococcus</taxon>
    </lineage>
</organism>
<reference evidence="8 9" key="1">
    <citation type="submission" date="2018-11" db="EMBL/GenBank/DDBJ databases">
        <title>Rhodococcus spongicola sp. nov. and Rhodococcus xishaensis sp. nov. from marine sponges.</title>
        <authorList>
            <person name="Li L."/>
            <person name="Lin H.W."/>
        </authorList>
    </citation>
    <scope>NUCLEOTIDE SEQUENCE [LARGE SCALE GENOMIC DNA]</scope>
    <source>
        <strain evidence="8 9">LHW51113</strain>
    </source>
</reference>
<feature type="binding site" evidence="5">
    <location>
        <begin position="158"/>
        <end position="159"/>
    </location>
    <ligand>
        <name>FMN</name>
        <dbReference type="ChEBI" id="CHEBI:58210"/>
    </ligand>
</feature>
<keyword evidence="3 5" id="KW-0288">FMN</keyword>
<evidence type="ECO:0000259" key="7">
    <source>
        <dbReference type="Pfam" id="PF10590"/>
    </source>
</evidence>
<comment type="caution">
    <text evidence="8">The sequence shown here is derived from an EMBL/GenBank/DDBJ whole genome shotgun (WGS) entry which is preliminary data.</text>
</comment>
<evidence type="ECO:0000313" key="8">
    <source>
        <dbReference type="EMBL" id="RVW02916.1"/>
    </source>
</evidence>
<feature type="binding site" evidence="5">
    <location>
        <begin position="79"/>
        <end position="84"/>
    </location>
    <ligand>
        <name>FMN</name>
        <dbReference type="ChEBI" id="CHEBI:58210"/>
    </ligand>
</feature>
<dbReference type="InterPro" id="IPR000659">
    <property type="entry name" value="Pyridox_Oxase"/>
</dbReference>
<dbReference type="NCBIfam" id="NF004231">
    <property type="entry name" value="PRK05679.1"/>
    <property type="match status" value="1"/>
</dbReference>
<evidence type="ECO:0000256" key="1">
    <source>
        <dbReference type="ARBA" id="ARBA00007301"/>
    </source>
</evidence>